<evidence type="ECO:0000313" key="5">
    <source>
        <dbReference type="EMBL" id="MFD1518947.1"/>
    </source>
</evidence>
<dbReference type="InterPro" id="IPR042099">
    <property type="entry name" value="ANL_N_sf"/>
</dbReference>
<dbReference type="PANTHER" id="PTHR43201:SF5">
    <property type="entry name" value="MEDIUM-CHAIN ACYL-COA LIGASE ACSF2, MITOCHONDRIAL"/>
    <property type="match status" value="1"/>
</dbReference>
<dbReference type="InterPro" id="IPR000873">
    <property type="entry name" value="AMP-dep_synth/lig_dom"/>
</dbReference>
<evidence type="ECO:0000256" key="1">
    <source>
        <dbReference type="ARBA" id="ARBA00006432"/>
    </source>
</evidence>
<dbReference type="Proteomes" id="UP001597114">
    <property type="component" value="Unassembled WGS sequence"/>
</dbReference>
<dbReference type="PANTHER" id="PTHR43201">
    <property type="entry name" value="ACYL-COA SYNTHETASE"/>
    <property type="match status" value="1"/>
</dbReference>
<dbReference type="InterPro" id="IPR045851">
    <property type="entry name" value="AMP-bd_C_sf"/>
</dbReference>
<name>A0ABW4EVL4_9PSEU</name>
<dbReference type="Pfam" id="PF13193">
    <property type="entry name" value="AMP-binding_C"/>
    <property type="match status" value="1"/>
</dbReference>
<comment type="caution">
    <text evidence="5">The sequence shown here is derived from an EMBL/GenBank/DDBJ whole genome shotgun (WGS) entry which is preliminary data.</text>
</comment>
<evidence type="ECO:0000259" key="3">
    <source>
        <dbReference type="Pfam" id="PF00501"/>
    </source>
</evidence>
<feature type="domain" description="AMP-binding enzyme C-terminal" evidence="4">
    <location>
        <begin position="445"/>
        <end position="520"/>
    </location>
</feature>
<dbReference type="InterPro" id="IPR020845">
    <property type="entry name" value="AMP-binding_CS"/>
</dbReference>
<evidence type="ECO:0000259" key="4">
    <source>
        <dbReference type="Pfam" id="PF13193"/>
    </source>
</evidence>
<proteinExistence type="inferred from homology"/>
<dbReference type="SUPFAM" id="SSF56801">
    <property type="entry name" value="Acetyl-CoA synthetase-like"/>
    <property type="match status" value="1"/>
</dbReference>
<gene>
    <name evidence="5" type="ORF">ACFSJD_15735</name>
</gene>
<evidence type="ECO:0000256" key="2">
    <source>
        <dbReference type="ARBA" id="ARBA00022598"/>
    </source>
</evidence>
<keyword evidence="6" id="KW-1185">Reference proteome</keyword>
<dbReference type="EMBL" id="JBHUCO010000015">
    <property type="protein sequence ID" value="MFD1518947.1"/>
    <property type="molecule type" value="Genomic_DNA"/>
</dbReference>
<dbReference type="Gene3D" id="3.30.300.30">
    <property type="match status" value="1"/>
</dbReference>
<dbReference type="InterPro" id="IPR025110">
    <property type="entry name" value="AMP-bd_C"/>
</dbReference>
<dbReference type="RefSeq" id="WP_344718279.1">
    <property type="nucleotide sequence ID" value="NZ_BAAAUS010000001.1"/>
</dbReference>
<reference evidence="6" key="1">
    <citation type="journal article" date="2019" name="Int. J. Syst. Evol. Microbiol.">
        <title>The Global Catalogue of Microorganisms (GCM) 10K type strain sequencing project: providing services to taxonomists for standard genome sequencing and annotation.</title>
        <authorList>
            <consortium name="The Broad Institute Genomics Platform"/>
            <consortium name="The Broad Institute Genome Sequencing Center for Infectious Disease"/>
            <person name="Wu L."/>
            <person name="Ma J."/>
        </authorList>
    </citation>
    <scope>NUCLEOTIDE SEQUENCE [LARGE SCALE GENOMIC DNA]</scope>
    <source>
        <strain evidence="6">CCM 7043</strain>
    </source>
</reference>
<feature type="domain" description="AMP-dependent synthetase/ligase" evidence="3">
    <location>
        <begin position="33"/>
        <end position="394"/>
    </location>
</feature>
<organism evidence="5 6">
    <name type="scientific">Pseudonocardia yunnanensis</name>
    <dbReference type="NCBI Taxonomy" id="58107"/>
    <lineage>
        <taxon>Bacteria</taxon>
        <taxon>Bacillati</taxon>
        <taxon>Actinomycetota</taxon>
        <taxon>Actinomycetes</taxon>
        <taxon>Pseudonocardiales</taxon>
        <taxon>Pseudonocardiaceae</taxon>
        <taxon>Pseudonocardia</taxon>
    </lineage>
</organism>
<dbReference type="Pfam" id="PF00501">
    <property type="entry name" value="AMP-binding"/>
    <property type="match status" value="1"/>
</dbReference>
<keyword evidence="2" id="KW-0436">Ligase</keyword>
<dbReference type="PROSITE" id="PS00455">
    <property type="entry name" value="AMP_BINDING"/>
    <property type="match status" value="1"/>
</dbReference>
<sequence>MGGSRLSSGLSFVQGAVDDPLREVTVGDALDLAAAAWGPRTALVEFGAGSARRRWTFDELRLDALRVARAMLERFRPGEHVAVWAANLPEWVLLEMGAAYAGLTLVTVNPAYQVGELTHVLGQSRCNGAIVQDTYRGRDLVPVVEKARPELPALRDVVALSGWDDFLASGDPSRELPPVEPGDTAQIQYTSGTTGTPKGAELTHRGLVNVARYSAMAKGAGPDDVWVNPMPMFHTAGCGLATLGALQTGGIHVLLPEFDAAVMLDAVESERGTVILSVPTMLIRMLDEQSARPRDVSSWRLSSLGGAPVPPELVRRAQRELGLVVTIGFGQTEASPYITHTLPDDPNPNWVTTVGRPLPHCEVRISDPESGATVPLRVVGEVCARGYGVMKGYFDAPEATAAAVDPDGWLHTGDLGSMDDLGYLRIEGRLKDMIIRGGENIYPREIEDLLFTHPQVADVSVVGLPDPEWGETVAAFVRPVPGTCPSVEELVEFSRRHLARYKTPRVWQFLENFPQTTSGKIQKFLLRENYLAQHGVGFAE</sequence>
<accession>A0ABW4EVL4</accession>
<protein>
    <submittedName>
        <fullName evidence="5">AMP-binding protein</fullName>
    </submittedName>
</protein>
<dbReference type="Gene3D" id="3.40.50.12780">
    <property type="entry name" value="N-terminal domain of ligase-like"/>
    <property type="match status" value="1"/>
</dbReference>
<evidence type="ECO:0000313" key="6">
    <source>
        <dbReference type="Proteomes" id="UP001597114"/>
    </source>
</evidence>
<comment type="similarity">
    <text evidence="1">Belongs to the ATP-dependent AMP-binding enzyme family.</text>
</comment>